<protein>
    <recommendedName>
        <fullName evidence="2">Stimulator of interferon genes protein</fullName>
    </recommendedName>
</protein>
<reference evidence="1" key="1">
    <citation type="submission" date="2018-10" db="EMBL/GenBank/DDBJ databases">
        <title>Hidden diversity of soil giant viruses.</title>
        <authorList>
            <person name="Schulz F."/>
            <person name="Alteio L."/>
            <person name="Goudeau D."/>
            <person name="Ryan E.M."/>
            <person name="Malmstrom R.R."/>
            <person name="Blanchard J."/>
            <person name="Woyke T."/>
        </authorList>
    </citation>
    <scope>NUCLEOTIDE SEQUENCE</scope>
    <source>
        <strain evidence="1">SYV1</strain>
    </source>
</reference>
<proteinExistence type="predicted"/>
<dbReference type="EMBL" id="MK072509">
    <property type="protein sequence ID" value="AYV86568.1"/>
    <property type="molecule type" value="Genomic_DNA"/>
</dbReference>
<evidence type="ECO:0000313" key="1">
    <source>
        <dbReference type="EMBL" id="AYV86568.1"/>
    </source>
</evidence>
<organism evidence="1">
    <name type="scientific">Sylvanvirus sp</name>
    <dbReference type="NCBI Taxonomy" id="2487774"/>
    <lineage>
        <taxon>Viruses</taxon>
    </lineage>
</organism>
<gene>
    <name evidence="1" type="ORF">Sylvanvirus3_22</name>
</gene>
<sequence length="305" mass="34321">MSKILVTALVAIIYISTESDNYSSLKFLAFAFWLSCASSTLLRILEIILSSIAWNKGLTCTSAGYYVAKFELLSSPKTCIIFFLSIVGWITYAQFSVFPEAPSLLVLFAVLVFPLLQQLSTLDSITSFNDKLSQFLASQTVNEFIKYFSEDLVHKWIVLVPTDFKSYDELKDVAAIITSKSRGGFRINSSMIRIHGKAGRSMEINEFSESAELDMKENNEPAKPFIADVPRNVRTLINLCIENHSTSAEVQRQLVLYRSYVIAYASKIPNVRDNVIIAELSSDMSNEDAHDYWNELIQDASKPIL</sequence>
<evidence type="ECO:0008006" key="2">
    <source>
        <dbReference type="Google" id="ProtNLM"/>
    </source>
</evidence>
<name>A0A3G5AHF2_9VIRU</name>
<accession>A0A3G5AHF2</accession>